<dbReference type="GO" id="GO:0046872">
    <property type="term" value="F:metal ion binding"/>
    <property type="evidence" value="ECO:0007669"/>
    <property type="project" value="UniProtKB-KW"/>
</dbReference>
<dbReference type="CDD" id="cd01169">
    <property type="entry name" value="HMPP_kinase"/>
    <property type="match status" value="1"/>
</dbReference>
<dbReference type="InterPro" id="IPR029056">
    <property type="entry name" value="Ribokinase-like"/>
</dbReference>
<dbReference type="GO" id="GO:0008478">
    <property type="term" value="F:pyridoxal kinase activity"/>
    <property type="evidence" value="ECO:0007669"/>
    <property type="project" value="UniProtKB-EC"/>
</dbReference>
<gene>
    <name evidence="15" type="ORF">GQS40_05935</name>
</gene>
<feature type="domain" description="Pyridoxamine kinase/Phosphomethylpyrimidine kinase" evidence="14">
    <location>
        <begin position="12"/>
        <end position="252"/>
    </location>
</feature>
<evidence type="ECO:0000259" key="14">
    <source>
        <dbReference type="Pfam" id="PF08543"/>
    </source>
</evidence>
<dbReference type="GO" id="GO:0009228">
    <property type="term" value="P:thiamine biosynthetic process"/>
    <property type="evidence" value="ECO:0007669"/>
    <property type="project" value="InterPro"/>
</dbReference>
<evidence type="ECO:0000256" key="11">
    <source>
        <dbReference type="ARBA" id="ARBA00042396"/>
    </source>
</evidence>
<dbReference type="Proteomes" id="UP000478636">
    <property type="component" value="Unassembled WGS sequence"/>
</dbReference>
<evidence type="ECO:0000256" key="6">
    <source>
        <dbReference type="ARBA" id="ARBA00022777"/>
    </source>
</evidence>
<organism evidence="15 16">
    <name type="scientific">Leuconostoc lactis</name>
    <dbReference type="NCBI Taxonomy" id="1246"/>
    <lineage>
        <taxon>Bacteria</taxon>
        <taxon>Bacillati</taxon>
        <taxon>Bacillota</taxon>
        <taxon>Bacilli</taxon>
        <taxon>Lactobacillales</taxon>
        <taxon>Lactobacillaceae</taxon>
        <taxon>Leuconostoc</taxon>
    </lineage>
</organism>
<proteinExistence type="inferred from homology"/>
<dbReference type="Gene3D" id="3.40.1190.20">
    <property type="match status" value="1"/>
</dbReference>
<dbReference type="EC" id="2.7.1.35" evidence="2"/>
<dbReference type="NCBIfam" id="TIGR00097">
    <property type="entry name" value="HMP-P_kinase"/>
    <property type="match status" value="1"/>
</dbReference>
<sequence>MPHKILTIAGSDTLAGGGLQADLATFSTYNLFGLSVTTSIVTVTPDDFQIFPLDLAVIAAQLESALALDDIVAVKVGLLPTPDIVRLVAQYLRDVNIPIIVDPVMVFKETTQVETKDIVACLIDQLIPLATVVTPNLREAEILTGQTITSRVDMVQASQRLVALGAQNVLLKGGTLLAGDEAVDVLYDGTTATFLTQAKIPEAKMYHNGAGCTLSASLAANLGQTADVLAAAQDAKEFVWYGIKYGVELNHTFDVGNVWQGARRAEK</sequence>
<evidence type="ECO:0000256" key="3">
    <source>
        <dbReference type="ARBA" id="ARBA00022679"/>
    </source>
</evidence>
<keyword evidence="5" id="KW-0547">Nucleotide-binding</keyword>
<dbReference type="GO" id="GO:0005524">
    <property type="term" value="F:ATP binding"/>
    <property type="evidence" value="ECO:0007669"/>
    <property type="project" value="UniProtKB-KW"/>
</dbReference>
<reference evidence="15 16" key="1">
    <citation type="submission" date="2019-12" db="EMBL/GenBank/DDBJ databases">
        <title>Complete genome sequence of Leuconostoc lactis strain AVN1 provides insights into metabolic potential.</title>
        <authorList>
            <person name="Besrour N."/>
            <person name="Najjari A."/>
            <person name="Fhoula I."/>
            <person name="Jaballah S."/>
            <person name="Klibi N."/>
            <person name="Ouzari H.I."/>
        </authorList>
    </citation>
    <scope>NUCLEOTIDE SEQUENCE [LARGE SCALE GENOMIC DNA]</scope>
    <source>
        <strain evidence="15 16">AVN1</strain>
    </source>
</reference>
<dbReference type="PANTHER" id="PTHR20858">
    <property type="entry name" value="PHOSPHOMETHYLPYRIMIDINE KINASE"/>
    <property type="match status" value="1"/>
</dbReference>
<keyword evidence="3 15" id="KW-0808">Transferase</keyword>
<comment type="caution">
    <text evidence="15">The sequence shown here is derived from an EMBL/GenBank/DDBJ whole genome shotgun (WGS) entry which is preliminary data.</text>
</comment>
<dbReference type="NCBIfam" id="NF009078">
    <property type="entry name" value="PRK12413.1"/>
    <property type="match status" value="1"/>
</dbReference>
<keyword evidence="4" id="KW-0479">Metal-binding</keyword>
<dbReference type="SUPFAM" id="SSF53613">
    <property type="entry name" value="Ribokinase-like"/>
    <property type="match status" value="1"/>
</dbReference>
<evidence type="ECO:0000256" key="1">
    <source>
        <dbReference type="ARBA" id="ARBA00009879"/>
    </source>
</evidence>
<evidence type="ECO:0000256" key="13">
    <source>
        <dbReference type="ARBA" id="ARBA00049293"/>
    </source>
</evidence>
<evidence type="ECO:0000256" key="7">
    <source>
        <dbReference type="ARBA" id="ARBA00022840"/>
    </source>
</evidence>
<comment type="similarity">
    <text evidence="1">Belongs to the ThiD family.</text>
</comment>
<evidence type="ECO:0000313" key="16">
    <source>
        <dbReference type="Proteomes" id="UP000478636"/>
    </source>
</evidence>
<dbReference type="GO" id="GO:0008902">
    <property type="term" value="F:hydroxymethylpyrimidine kinase activity"/>
    <property type="evidence" value="ECO:0007669"/>
    <property type="project" value="TreeGrafter"/>
</dbReference>
<protein>
    <recommendedName>
        <fullName evidence="2">pyridoxal kinase</fullName>
        <ecNumber evidence="2">2.7.1.35</ecNumber>
    </recommendedName>
    <alternativeName>
        <fullName evidence="10">PN/PL/PM kinase</fullName>
    </alternativeName>
    <alternativeName>
        <fullName evidence="11">Pyridoxal kinase</fullName>
    </alternativeName>
    <alternativeName>
        <fullName evidence="9">Pyridoxamine kinase</fullName>
    </alternativeName>
    <alternativeName>
        <fullName evidence="12">Vitamin B6 kinase</fullName>
    </alternativeName>
</protein>
<dbReference type="PANTHER" id="PTHR20858:SF19">
    <property type="entry name" value="PYRIDOXINE KINASE"/>
    <property type="match status" value="1"/>
</dbReference>
<evidence type="ECO:0000256" key="12">
    <source>
        <dbReference type="ARBA" id="ARBA00042531"/>
    </source>
</evidence>
<accession>A0A6L7A9X3</accession>
<evidence type="ECO:0000256" key="4">
    <source>
        <dbReference type="ARBA" id="ARBA00022723"/>
    </source>
</evidence>
<dbReference type="Pfam" id="PF08543">
    <property type="entry name" value="Phos_pyr_kin"/>
    <property type="match status" value="1"/>
</dbReference>
<keyword evidence="6 15" id="KW-0418">Kinase</keyword>
<evidence type="ECO:0000256" key="2">
    <source>
        <dbReference type="ARBA" id="ARBA00012104"/>
    </source>
</evidence>
<evidence type="ECO:0000256" key="5">
    <source>
        <dbReference type="ARBA" id="ARBA00022741"/>
    </source>
</evidence>
<dbReference type="InterPro" id="IPR004399">
    <property type="entry name" value="HMP/HMP-P_kinase_dom"/>
</dbReference>
<keyword evidence="7" id="KW-0067">ATP-binding</keyword>
<evidence type="ECO:0000313" key="15">
    <source>
        <dbReference type="EMBL" id="MWN21210.1"/>
    </source>
</evidence>
<evidence type="ECO:0000256" key="10">
    <source>
        <dbReference type="ARBA" id="ARBA00042348"/>
    </source>
</evidence>
<evidence type="ECO:0000256" key="8">
    <source>
        <dbReference type="ARBA" id="ARBA00022842"/>
    </source>
</evidence>
<dbReference type="EMBL" id="WSZI01000013">
    <property type="protein sequence ID" value="MWN21210.1"/>
    <property type="molecule type" value="Genomic_DNA"/>
</dbReference>
<dbReference type="GO" id="GO:0005829">
    <property type="term" value="C:cytosol"/>
    <property type="evidence" value="ECO:0007669"/>
    <property type="project" value="TreeGrafter"/>
</dbReference>
<evidence type="ECO:0000256" key="9">
    <source>
        <dbReference type="ARBA" id="ARBA00042307"/>
    </source>
</evidence>
<dbReference type="GO" id="GO:0008972">
    <property type="term" value="F:phosphomethylpyrimidine kinase activity"/>
    <property type="evidence" value="ECO:0007669"/>
    <property type="project" value="InterPro"/>
</dbReference>
<comment type="catalytic activity">
    <reaction evidence="13">
        <text>pyridoxal + ATP = pyridoxal 5'-phosphate + ADP + H(+)</text>
        <dbReference type="Rhea" id="RHEA:10224"/>
        <dbReference type="ChEBI" id="CHEBI:15378"/>
        <dbReference type="ChEBI" id="CHEBI:17310"/>
        <dbReference type="ChEBI" id="CHEBI:30616"/>
        <dbReference type="ChEBI" id="CHEBI:456216"/>
        <dbReference type="ChEBI" id="CHEBI:597326"/>
        <dbReference type="EC" id="2.7.1.35"/>
    </reaction>
</comment>
<dbReference type="InterPro" id="IPR013749">
    <property type="entry name" value="PM/HMP-P_kinase-1"/>
</dbReference>
<keyword evidence="8" id="KW-0460">Magnesium</keyword>
<dbReference type="RefSeq" id="WP_252968202.1">
    <property type="nucleotide sequence ID" value="NZ_DAITWI010000001.1"/>
</dbReference>
<dbReference type="AlphaFoldDB" id="A0A6L7A9X3"/>
<name>A0A6L7A9X3_LEULA</name>